<dbReference type="EMBL" id="AGNK02001801">
    <property type="status" value="NOT_ANNOTATED_CDS"/>
    <property type="molecule type" value="Genomic_DNA"/>
</dbReference>
<proteinExistence type="predicted"/>
<reference evidence="3" key="1">
    <citation type="journal article" date="2012" name="Nat. Biotechnol.">
        <title>Reference genome sequence of the model plant Setaria.</title>
        <authorList>
            <person name="Bennetzen J.L."/>
            <person name="Schmutz J."/>
            <person name="Wang H."/>
            <person name="Percifield R."/>
            <person name="Hawkins J."/>
            <person name="Pontaroli A.C."/>
            <person name="Estep M."/>
            <person name="Feng L."/>
            <person name="Vaughn J.N."/>
            <person name="Grimwood J."/>
            <person name="Jenkins J."/>
            <person name="Barry K."/>
            <person name="Lindquist E."/>
            <person name="Hellsten U."/>
            <person name="Deshpande S."/>
            <person name="Wang X."/>
            <person name="Wu X."/>
            <person name="Mitros T."/>
            <person name="Triplett J."/>
            <person name="Yang X."/>
            <person name="Ye C.Y."/>
            <person name="Mauro-Herrera M."/>
            <person name="Wang L."/>
            <person name="Li P."/>
            <person name="Sharma M."/>
            <person name="Sharma R."/>
            <person name="Ronald P.C."/>
            <person name="Panaud O."/>
            <person name="Kellogg E.A."/>
            <person name="Brutnell T.P."/>
            <person name="Doust A.N."/>
            <person name="Tuskan G.A."/>
            <person name="Rokhsar D."/>
            <person name="Devos K.M."/>
        </authorList>
    </citation>
    <scope>NUCLEOTIDE SEQUENCE [LARGE SCALE GENOMIC DNA]</scope>
    <source>
        <strain evidence="3">cv. Yugu1</strain>
    </source>
</reference>
<dbReference type="AlphaFoldDB" id="K3ZCF2"/>
<evidence type="ECO:0000313" key="2">
    <source>
        <dbReference type="EnsemblPlants" id="KQL15906"/>
    </source>
</evidence>
<keyword evidence="1" id="KW-0732">Signal</keyword>
<dbReference type="Gramene" id="KQL15906">
    <property type="protein sequence ID" value="KQL15906"/>
    <property type="gene ID" value="SETIT_024227mg"/>
</dbReference>
<reference evidence="2" key="2">
    <citation type="submission" date="2018-08" db="UniProtKB">
        <authorList>
            <consortium name="EnsemblPlants"/>
        </authorList>
    </citation>
    <scope>IDENTIFICATION</scope>
    <source>
        <strain evidence="2">Yugu1</strain>
    </source>
</reference>
<dbReference type="InParanoid" id="K3ZCF2"/>
<feature type="signal peptide" evidence="1">
    <location>
        <begin position="1"/>
        <end position="15"/>
    </location>
</feature>
<dbReference type="EnsemblPlants" id="KQL15906">
    <property type="protein sequence ID" value="KQL15906"/>
    <property type="gene ID" value="SETIT_024227mg"/>
</dbReference>
<name>K3ZCF2_SETIT</name>
<evidence type="ECO:0000313" key="3">
    <source>
        <dbReference type="Proteomes" id="UP000004995"/>
    </source>
</evidence>
<sequence>MSKIVLVVSAALVSAAQLLLAAAAGQIGLPGCATACEDPGCYLPGFNLTCDTSRTPARLSLGGDGTLQVTEIFLDNATVRVHGPAIDRDVRSPALAASTWGGQAWGLGGDAPYVLWAAENELVVTGCDLFVDLRLAGDGLVISSCGLHHRSSVCTIWRQEGVRCRQIRRWHRNGVRLGRSVDGRVALVSEAAWCRLRTTRADGSLAVDSGPTCQ</sequence>
<evidence type="ECO:0008006" key="4">
    <source>
        <dbReference type="Google" id="ProtNLM"/>
    </source>
</evidence>
<keyword evidence="3" id="KW-1185">Reference proteome</keyword>
<protein>
    <recommendedName>
        <fullName evidence="4">Wall-associated receptor kinase galacturonan-binding domain-containing protein</fullName>
    </recommendedName>
</protein>
<organism evidence="2 3">
    <name type="scientific">Setaria italica</name>
    <name type="common">Foxtail millet</name>
    <name type="synonym">Panicum italicum</name>
    <dbReference type="NCBI Taxonomy" id="4555"/>
    <lineage>
        <taxon>Eukaryota</taxon>
        <taxon>Viridiplantae</taxon>
        <taxon>Streptophyta</taxon>
        <taxon>Embryophyta</taxon>
        <taxon>Tracheophyta</taxon>
        <taxon>Spermatophyta</taxon>
        <taxon>Magnoliopsida</taxon>
        <taxon>Liliopsida</taxon>
        <taxon>Poales</taxon>
        <taxon>Poaceae</taxon>
        <taxon>PACMAD clade</taxon>
        <taxon>Panicoideae</taxon>
        <taxon>Panicodae</taxon>
        <taxon>Paniceae</taxon>
        <taxon>Cenchrinae</taxon>
        <taxon>Setaria</taxon>
    </lineage>
</organism>
<feature type="chain" id="PRO_5011942678" description="Wall-associated receptor kinase galacturonan-binding domain-containing protein" evidence="1">
    <location>
        <begin position="16"/>
        <end position="214"/>
    </location>
</feature>
<accession>K3ZCF2</accession>
<evidence type="ECO:0000256" key="1">
    <source>
        <dbReference type="SAM" id="SignalP"/>
    </source>
</evidence>
<dbReference type="PANTHER" id="PTHR33491">
    <property type="entry name" value="OSJNBA0016N04.9 PROTEIN"/>
    <property type="match status" value="1"/>
</dbReference>
<dbReference type="HOGENOM" id="CLU_1290910_0_0_1"/>
<dbReference type="Proteomes" id="UP000004995">
    <property type="component" value="Unassembled WGS sequence"/>
</dbReference>